<evidence type="ECO:0000256" key="1">
    <source>
        <dbReference type="SAM" id="MobiDB-lite"/>
    </source>
</evidence>
<keyword evidence="4" id="KW-1185">Reference proteome</keyword>
<reference evidence="3 4" key="1">
    <citation type="journal article" date="2019" name="Nat. Plants">
        <title>Genome sequencing of Musa balbisiana reveals subgenome evolution and function divergence in polyploid bananas.</title>
        <authorList>
            <person name="Yao X."/>
        </authorList>
    </citation>
    <scope>NUCLEOTIDE SEQUENCE [LARGE SCALE GENOMIC DNA]</scope>
    <source>
        <strain evidence="4">cv. DH-PKW</strain>
        <tissue evidence="3">Leaves</tissue>
    </source>
</reference>
<dbReference type="PANTHER" id="PTHR28535:SF1">
    <property type="entry name" value="PROTEIN ZGRF1"/>
    <property type="match status" value="1"/>
</dbReference>
<proteinExistence type="predicted"/>
<comment type="caution">
    <text evidence="3">The sequence shown here is derived from an EMBL/GenBank/DDBJ whole genome shotgun (WGS) entry which is preliminary data.</text>
</comment>
<evidence type="ECO:0000313" key="4">
    <source>
        <dbReference type="Proteomes" id="UP000317650"/>
    </source>
</evidence>
<accession>A0A4S8JBM9</accession>
<dbReference type="GO" id="GO:0005634">
    <property type="term" value="C:nucleus"/>
    <property type="evidence" value="ECO:0007669"/>
    <property type="project" value="TreeGrafter"/>
</dbReference>
<feature type="region of interest" description="Disordered" evidence="1">
    <location>
        <begin position="232"/>
        <end position="253"/>
    </location>
</feature>
<evidence type="ECO:0000259" key="2">
    <source>
        <dbReference type="Pfam" id="PF10382"/>
    </source>
</evidence>
<sequence length="561" mass="62055">MTCTGRWVVTYTKHLKQKRKTYHDGVLEISDSGNKVLLYDDSEKLIDSRFLKKDEVIGSGGTLSFEAHLVDIGSLEEKGPFKNLNSSRNDSKLSEKAQNLQQKENEKSMRHNKLAQKYLSVANSKSRVNKNEPDSLGAKETHDVTHSDPKEWNVLYTTQMSQKAKKYHDGVLRLSLCGSHMNQIMLLSEDGLVLSSKYLKSVECIRTGSKCELPNHLVEICEPRTRYEEGLQSLPSKQLMRSSSSSNNKPTKDICNTHLEQAVGSCSSNSVKSMDSSRAQSNKPLRDACQILRTLKKPFPIEKNDPRNSPVAHVNASPSLDFVLPDAQCQSKDLNLRGGGNHKGDFSECASQTSLPGTPDIKSTSSQQVTHTEPKLEVDSLAITASVEGHNTSDHSSLSESSQGMSADKCCPNVQDSRELAGFMNGNLPVREPCPSDGKEDTAEPFANFLKENNTSDSSISGECLAFETSNFDMFILEQATDIKFVIGRSCNGTLNANEGKDEVTHPMSSSKDNEHEGRWRMVEISDASAATHMIHENFDCQNSLDESLIEDVPTFDLGFY</sequence>
<feature type="compositionally biased region" description="Basic and acidic residues" evidence="1">
    <location>
        <begin position="129"/>
        <end position="144"/>
    </location>
</feature>
<dbReference type="EMBL" id="PYDT01000006">
    <property type="protein sequence ID" value="THU58719.1"/>
    <property type="molecule type" value="Genomic_DNA"/>
</dbReference>
<dbReference type="Proteomes" id="UP000317650">
    <property type="component" value="Chromosome 3"/>
</dbReference>
<feature type="compositionally biased region" description="Polar residues" evidence="1">
    <location>
        <begin position="233"/>
        <end position="249"/>
    </location>
</feature>
<feature type="compositionally biased region" description="Polar residues" evidence="1">
    <location>
        <begin position="349"/>
        <end position="371"/>
    </location>
</feature>
<organism evidence="3 4">
    <name type="scientific">Musa balbisiana</name>
    <name type="common">Banana</name>
    <dbReference type="NCBI Taxonomy" id="52838"/>
    <lineage>
        <taxon>Eukaryota</taxon>
        <taxon>Viridiplantae</taxon>
        <taxon>Streptophyta</taxon>
        <taxon>Embryophyta</taxon>
        <taxon>Tracheophyta</taxon>
        <taxon>Spermatophyta</taxon>
        <taxon>Magnoliopsida</taxon>
        <taxon>Liliopsida</taxon>
        <taxon>Zingiberales</taxon>
        <taxon>Musaceae</taxon>
        <taxon>Musa</taxon>
    </lineage>
</organism>
<dbReference type="STRING" id="52838.A0A4S8JBM9"/>
<feature type="region of interest" description="Disordered" evidence="1">
    <location>
        <begin position="125"/>
        <end position="144"/>
    </location>
</feature>
<dbReference type="PANTHER" id="PTHR28535">
    <property type="entry name" value="ZINC FINGER GRF-TYPE CONTAINING 1"/>
    <property type="match status" value="1"/>
</dbReference>
<feature type="region of interest" description="Disordered" evidence="1">
    <location>
        <begin position="498"/>
        <end position="517"/>
    </location>
</feature>
<feature type="domain" description="5'-3' DNA helicase ZGRF1-like N-terminal" evidence="2">
    <location>
        <begin position="6"/>
        <end position="77"/>
    </location>
</feature>
<dbReference type="GO" id="GO:0035861">
    <property type="term" value="C:site of double-strand break"/>
    <property type="evidence" value="ECO:0007669"/>
    <property type="project" value="TreeGrafter"/>
</dbReference>
<evidence type="ECO:0000313" key="3">
    <source>
        <dbReference type="EMBL" id="THU58719.1"/>
    </source>
</evidence>
<feature type="region of interest" description="Disordered" evidence="1">
    <location>
        <begin position="345"/>
        <end position="375"/>
    </location>
</feature>
<feature type="compositionally biased region" description="Polar residues" evidence="1">
    <location>
        <begin position="394"/>
        <end position="405"/>
    </location>
</feature>
<name>A0A4S8JBM9_MUSBA</name>
<dbReference type="Pfam" id="PF10382">
    <property type="entry name" value="ZGRF1-like_N"/>
    <property type="match status" value="2"/>
</dbReference>
<dbReference type="GO" id="GO:0006302">
    <property type="term" value="P:double-strand break repair"/>
    <property type="evidence" value="ECO:0007669"/>
    <property type="project" value="TreeGrafter"/>
</dbReference>
<feature type="region of interest" description="Disordered" evidence="1">
    <location>
        <begin position="388"/>
        <end position="410"/>
    </location>
</feature>
<dbReference type="InterPro" id="IPR052800">
    <property type="entry name" value="DNA_Repair_Helicase_ZGRF1"/>
</dbReference>
<dbReference type="AlphaFoldDB" id="A0A4S8JBM9"/>
<protein>
    <recommendedName>
        <fullName evidence="2">5'-3' DNA helicase ZGRF1-like N-terminal domain-containing protein</fullName>
    </recommendedName>
</protein>
<gene>
    <name evidence="3" type="ORF">C4D60_Mb03t17390</name>
</gene>
<dbReference type="InterPro" id="IPR018838">
    <property type="entry name" value="ZGRF1-like_N"/>
</dbReference>
<feature type="domain" description="5'-3' DNA helicase ZGRF1-like N-terminal" evidence="2">
    <location>
        <begin position="150"/>
        <end position="228"/>
    </location>
</feature>